<keyword evidence="9" id="KW-1185">Reference proteome</keyword>
<dbReference type="InterPro" id="IPR014036">
    <property type="entry name" value="DeoR-like_C"/>
</dbReference>
<dbReference type="EMBL" id="FNBJ01000007">
    <property type="protein sequence ID" value="SDF19413.1"/>
    <property type="molecule type" value="Genomic_DNA"/>
</dbReference>
<dbReference type="PANTHER" id="PTHR30363">
    <property type="entry name" value="HTH-TYPE TRANSCRIPTIONAL REGULATOR SRLR-RELATED"/>
    <property type="match status" value="1"/>
</dbReference>
<evidence type="ECO:0000256" key="1">
    <source>
        <dbReference type="ARBA" id="ARBA00023015"/>
    </source>
</evidence>
<protein>
    <submittedName>
        <fullName evidence="5">DeoR family transcriptional regulator</fullName>
    </submittedName>
    <submittedName>
        <fullName evidence="6">Transcriptional regulator, DeoR family</fullName>
    </submittedName>
</protein>
<dbReference type="PROSITE" id="PS51000">
    <property type="entry name" value="HTH_DEOR_2"/>
    <property type="match status" value="1"/>
</dbReference>
<evidence type="ECO:0000256" key="3">
    <source>
        <dbReference type="ARBA" id="ARBA00023163"/>
    </source>
</evidence>
<evidence type="ECO:0000313" key="5">
    <source>
        <dbReference type="EMBL" id="PXV62782.1"/>
    </source>
</evidence>
<dbReference type="GO" id="GO:0003677">
    <property type="term" value="F:DNA binding"/>
    <property type="evidence" value="ECO:0007669"/>
    <property type="project" value="UniProtKB-KW"/>
</dbReference>
<dbReference type="InterPro" id="IPR037171">
    <property type="entry name" value="NagB/RpiA_transferase-like"/>
</dbReference>
<dbReference type="SMART" id="SM00420">
    <property type="entry name" value="HTH_DEOR"/>
    <property type="match status" value="1"/>
</dbReference>
<dbReference type="Gene3D" id="3.40.50.1360">
    <property type="match status" value="1"/>
</dbReference>
<dbReference type="InterPro" id="IPR036390">
    <property type="entry name" value="WH_DNA-bd_sf"/>
</dbReference>
<dbReference type="Proteomes" id="UP000198612">
    <property type="component" value="Unassembled WGS sequence"/>
</dbReference>
<dbReference type="PROSITE" id="PS00894">
    <property type="entry name" value="HTH_DEOR_1"/>
    <property type="match status" value="1"/>
</dbReference>
<evidence type="ECO:0000256" key="2">
    <source>
        <dbReference type="ARBA" id="ARBA00023125"/>
    </source>
</evidence>
<sequence>MIPYKRRNLILDLLHSKDIVYLDEIQEKTDVSVATVRRDLKTLEEEGQVEILTGGAAKLVVSVAEKSFEEKMKLNKEEKEAVSSYASTLVKDGQFIFLGPGTTENHIIKHLKGKNVTVVTNGAFHIDELLKYKINTILLGGNVLTNIAVLVGPSAIKQVSNMNFDKCFIGASGITLDNGLSTSNIDVAEINRIVIEKSKEIYFLADSTKIGADSRYVFADINDCNKFITTNQADVNDFDAKKLIVVEDE</sequence>
<dbReference type="SUPFAM" id="SSF46785">
    <property type="entry name" value="Winged helix' DNA-binding domain"/>
    <property type="match status" value="1"/>
</dbReference>
<name>A0A1G7J3F9_9FIRM</name>
<gene>
    <name evidence="5" type="ORF">C8C78_12931</name>
    <name evidence="6" type="ORF">SAMN04488598_107112</name>
    <name evidence="7" type="ORF">SAMN04515652_108112</name>
</gene>
<evidence type="ECO:0000259" key="4">
    <source>
        <dbReference type="PROSITE" id="PS51000"/>
    </source>
</evidence>
<evidence type="ECO:0000313" key="8">
    <source>
        <dbReference type="Proteomes" id="UP000198612"/>
    </source>
</evidence>
<dbReference type="GO" id="GO:0003700">
    <property type="term" value="F:DNA-binding transcription factor activity"/>
    <property type="evidence" value="ECO:0007669"/>
    <property type="project" value="InterPro"/>
</dbReference>
<reference evidence="5 10" key="2">
    <citation type="submission" date="2018-04" db="EMBL/GenBank/DDBJ databases">
        <title>Subsurface microbial communities from deep shales in Ohio and West Virginia, USA.</title>
        <authorList>
            <person name="Wrighton K."/>
        </authorList>
    </citation>
    <scope>NUCLEOTIDE SEQUENCE [LARGE SCALE GENOMIC DNA]</scope>
    <source>
        <strain evidence="5 10">MSL28</strain>
    </source>
</reference>
<accession>A0A1G7J3F9</accession>
<dbReference type="AlphaFoldDB" id="A0A1G7J3F9"/>
<dbReference type="EMBL" id="FOHG01000008">
    <property type="protein sequence ID" value="SES85578.1"/>
    <property type="molecule type" value="Genomic_DNA"/>
</dbReference>
<evidence type="ECO:0000313" key="7">
    <source>
        <dbReference type="EMBL" id="SES85578.1"/>
    </source>
</evidence>
<dbReference type="Pfam" id="PF00455">
    <property type="entry name" value="DeoRC"/>
    <property type="match status" value="1"/>
</dbReference>
<dbReference type="RefSeq" id="WP_089719818.1">
    <property type="nucleotide sequence ID" value="NZ_FNBJ01000007.1"/>
</dbReference>
<keyword evidence="2" id="KW-0238">DNA-binding</keyword>
<dbReference type="PANTHER" id="PTHR30363:SF56">
    <property type="entry name" value="TRANSCRIPTIONAL REGULATOR, DEOR FAMILY"/>
    <property type="match status" value="1"/>
</dbReference>
<dbReference type="InterPro" id="IPR001034">
    <property type="entry name" value="DeoR_HTH"/>
</dbReference>
<evidence type="ECO:0000313" key="6">
    <source>
        <dbReference type="EMBL" id="SDF19413.1"/>
    </source>
</evidence>
<dbReference type="Proteomes" id="UP000199519">
    <property type="component" value="Unassembled WGS sequence"/>
</dbReference>
<dbReference type="Pfam" id="PF08220">
    <property type="entry name" value="HTH_DeoR"/>
    <property type="match status" value="1"/>
</dbReference>
<dbReference type="EMBL" id="QICM01000029">
    <property type="protein sequence ID" value="PXV62782.1"/>
    <property type="molecule type" value="Genomic_DNA"/>
</dbReference>
<dbReference type="SUPFAM" id="SSF100950">
    <property type="entry name" value="NagB/RpiA/CoA transferase-like"/>
    <property type="match status" value="1"/>
</dbReference>
<reference evidence="8 9" key="1">
    <citation type="submission" date="2016-10" db="EMBL/GenBank/DDBJ databases">
        <authorList>
            <person name="Varghese N."/>
            <person name="Submissions S."/>
        </authorList>
    </citation>
    <scope>NUCLEOTIDE SEQUENCE [LARGE SCALE GENOMIC DNA]</scope>
    <source>
        <strain evidence="6 9">WG2</strain>
        <strain evidence="7 8">WG5</strain>
    </source>
</reference>
<keyword evidence="1" id="KW-0805">Transcription regulation</keyword>
<dbReference type="InterPro" id="IPR036388">
    <property type="entry name" value="WH-like_DNA-bd_sf"/>
</dbReference>
<keyword evidence="3" id="KW-0804">Transcription</keyword>
<dbReference type="Gene3D" id="1.10.10.10">
    <property type="entry name" value="Winged helix-like DNA-binding domain superfamily/Winged helix DNA-binding domain"/>
    <property type="match status" value="1"/>
</dbReference>
<evidence type="ECO:0000313" key="9">
    <source>
        <dbReference type="Proteomes" id="UP000199519"/>
    </source>
</evidence>
<feature type="domain" description="HTH deoR-type" evidence="4">
    <location>
        <begin position="3"/>
        <end position="58"/>
    </location>
</feature>
<proteinExistence type="predicted"/>
<dbReference type="SMART" id="SM01134">
    <property type="entry name" value="DeoRC"/>
    <property type="match status" value="1"/>
</dbReference>
<dbReference type="Proteomes" id="UP000247389">
    <property type="component" value="Unassembled WGS sequence"/>
</dbReference>
<evidence type="ECO:0000313" key="10">
    <source>
        <dbReference type="Proteomes" id="UP000247389"/>
    </source>
</evidence>
<dbReference type="InterPro" id="IPR018356">
    <property type="entry name" value="Tscrpt_reg_HTH_DeoR_CS"/>
</dbReference>
<organism evidence="5 10">
    <name type="scientific">Halanaerobium congolense</name>
    <dbReference type="NCBI Taxonomy" id="54121"/>
    <lineage>
        <taxon>Bacteria</taxon>
        <taxon>Bacillati</taxon>
        <taxon>Bacillota</taxon>
        <taxon>Clostridia</taxon>
        <taxon>Halanaerobiales</taxon>
        <taxon>Halanaerobiaceae</taxon>
        <taxon>Halanaerobium</taxon>
    </lineage>
</organism>
<dbReference type="InterPro" id="IPR050313">
    <property type="entry name" value="Carb_Metab_HTH_regulators"/>
</dbReference>